<name>A0A4S4LUD5_9AGAM</name>
<dbReference type="AlphaFoldDB" id="A0A4S4LUD5"/>
<dbReference type="EMBL" id="SGPL01000175">
    <property type="protein sequence ID" value="THH16079.1"/>
    <property type="molecule type" value="Genomic_DNA"/>
</dbReference>
<protein>
    <submittedName>
        <fullName evidence="1">Uncharacterized protein</fullName>
    </submittedName>
</protein>
<evidence type="ECO:0000313" key="2">
    <source>
        <dbReference type="Proteomes" id="UP000310158"/>
    </source>
</evidence>
<dbReference type="OrthoDB" id="5141738at2759"/>
<dbReference type="Proteomes" id="UP000310158">
    <property type="component" value="Unassembled WGS sequence"/>
</dbReference>
<proteinExistence type="predicted"/>
<evidence type="ECO:0000313" key="1">
    <source>
        <dbReference type="EMBL" id="THH16079.1"/>
    </source>
</evidence>
<keyword evidence="2" id="KW-1185">Reference proteome</keyword>
<accession>A0A4S4LUD5</accession>
<sequence length="70" mass="7800">MFGCPLTIASHHFDMELPLYCDPALDATGHLYEGNIALFKLTYILGTIMDDTIFLCPVTYDAVLAMDRSL</sequence>
<comment type="caution">
    <text evidence="1">The sequence shown here is derived from an EMBL/GenBank/DDBJ whole genome shotgun (WGS) entry which is preliminary data.</text>
</comment>
<gene>
    <name evidence="1" type="ORF">EW146_g4492</name>
</gene>
<organism evidence="1 2">
    <name type="scientific">Bondarzewia mesenterica</name>
    <dbReference type="NCBI Taxonomy" id="1095465"/>
    <lineage>
        <taxon>Eukaryota</taxon>
        <taxon>Fungi</taxon>
        <taxon>Dikarya</taxon>
        <taxon>Basidiomycota</taxon>
        <taxon>Agaricomycotina</taxon>
        <taxon>Agaricomycetes</taxon>
        <taxon>Russulales</taxon>
        <taxon>Bondarzewiaceae</taxon>
        <taxon>Bondarzewia</taxon>
    </lineage>
</organism>
<reference evidence="1 2" key="1">
    <citation type="submission" date="2019-02" db="EMBL/GenBank/DDBJ databases">
        <title>Genome sequencing of the rare red list fungi Bondarzewia mesenterica.</title>
        <authorList>
            <person name="Buettner E."/>
            <person name="Kellner H."/>
        </authorList>
    </citation>
    <scope>NUCLEOTIDE SEQUENCE [LARGE SCALE GENOMIC DNA]</scope>
    <source>
        <strain evidence="1 2">DSM 108281</strain>
    </source>
</reference>